<keyword evidence="3" id="KW-0804">Transcription</keyword>
<evidence type="ECO:0000256" key="1">
    <source>
        <dbReference type="ARBA" id="ARBA00023015"/>
    </source>
</evidence>
<keyword evidence="1" id="KW-0805">Transcription regulation</keyword>
<dbReference type="Pfam" id="PF00440">
    <property type="entry name" value="TetR_N"/>
    <property type="match status" value="1"/>
</dbReference>
<dbReference type="EMBL" id="UGQM01000001">
    <property type="protein sequence ID" value="STZ41272.1"/>
    <property type="molecule type" value="Genomic_DNA"/>
</dbReference>
<keyword evidence="2 4" id="KW-0238">DNA-binding</keyword>
<dbReference type="InterPro" id="IPR036271">
    <property type="entry name" value="Tet_transcr_reg_TetR-rel_C_sf"/>
</dbReference>
<organism evidence="7 8">
    <name type="scientific">Mycolicibacterium gilvum</name>
    <dbReference type="NCBI Taxonomy" id="1804"/>
    <lineage>
        <taxon>Bacteria</taxon>
        <taxon>Bacillati</taxon>
        <taxon>Actinomycetota</taxon>
        <taxon>Actinomycetes</taxon>
        <taxon>Mycobacteriales</taxon>
        <taxon>Mycobacteriaceae</taxon>
        <taxon>Mycolicibacterium</taxon>
    </lineage>
</organism>
<sequence>MDSQRVVERDDGAPHADDRAVQSVSGLSREVIVEAALTFIDQHGLARLTMRRLGGACGVEAMALYRYVRGRGDLLTGVVDHIVDRLHADHLAARYQHDSWQDYLLRLAHGVRQIALDHPQVFPLLASEAPEAPWVRPPLRSLRWMETFLDTLISYGFDDVAAVAAYRTYTASLLGQLLLEISARGAHLHPDQTVLNQRRASGDLSKYPHLQRLEMMLSADHSATEFENMLESVLDRLERLVEGQHCWPMDR</sequence>
<evidence type="ECO:0000313" key="7">
    <source>
        <dbReference type="EMBL" id="STZ41272.1"/>
    </source>
</evidence>
<dbReference type="GO" id="GO:0000976">
    <property type="term" value="F:transcription cis-regulatory region binding"/>
    <property type="evidence" value="ECO:0007669"/>
    <property type="project" value="TreeGrafter"/>
</dbReference>
<dbReference type="Gene3D" id="1.10.357.10">
    <property type="entry name" value="Tetracycline Repressor, domain 2"/>
    <property type="match status" value="1"/>
</dbReference>
<evidence type="ECO:0000313" key="8">
    <source>
        <dbReference type="Proteomes" id="UP000254291"/>
    </source>
</evidence>
<dbReference type="InterPro" id="IPR004111">
    <property type="entry name" value="Repressor_TetR_C"/>
</dbReference>
<evidence type="ECO:0000256" key="2">
    <source>
        <dbReference type="ARBA" id="ARBA00023125"/>
    </source>
</evidence>
<proteinExistence type="predicted"/>
<dbReference type="AlphaFoldDB" id="A0A378SEJ6"/>
<dbReference type="SUPFAM" id="SSF46689">
    <property type="entry name" value="Homeodomain-like"/>
    <property type="match status" value="1"/>
</dbReference>
<feature type="domain" description="HTH tetR-type" evidence="6">
    <location>
        <begin position="26"/>
        <end position="86"/>
    </location>
</feature>
<feature type="region of interest" description="Disordered" evidence="5">
    <location>
        <begin position="1"/>
        <end position="20"/>
    </location>
</feature>
<dbReference type="Pfam" id="PF02909">
    <property type="entry name" value="TetR_C_1"/>
    <property type="match status" value="1"/>
</dbReference>
<dbReference type="InterPro" id="IPR009057">
    <property type="entry name" value="Homeodomain-like_sf"/>
</dbReference>
<feature type="DNA-binding region" description="H-T-H motif" evidence="4">
    <location>
        <begin position="49"/>
        <end position="68"/>
    </location>
</feature>
<dbReference type="PANTHER" id="PTHR30055:SF151">
    <property type="entry name" value="TRANSCRIPTIONAL REGULATORY PROTEIN"/>
    <property type="match status" value="1"/>
</dbReference>
<dbReference type="GO" id="GO:0003700">
    <property type="term" value="F:DNA-binding transcription factor activity"/>
    <property type="evidence" value="ECO:0007669"/>
    <property type="project" value="TreeGrafter"/>
</dbReference>
<evidence type="ECO:0000259" key="6">
    <source>
        <dbReference type="PROSITE" id="PS50977"/>
    </source>
</evidence>
<accession>A0A378SEJ6</accession>
<gene>
    <name evidence="7" type="primary">tetR_1</name>
    <name evidence="7" type="ORF">NCTC10742_00475</name>
</gene>
<dbReference type="SUPFAM" id="SSF48498">
    <property type="entry name" value="Tetracyclin repressor-like, C-terminal domain"/>
    <property type="match status" value="1"/>
</dbReference>
<evidence type="ECO:0000256" key="5">
    <source>
        <dbReference type="SAM" id="MobiDB-lite"/>
    </source>
</evidence>
<dbReference type="GO" id="GO:0045892">
    <property type="term" value="P:negative regulation of DNA-templated transcription"/>
    <property type="evidence" value="ECO:0007669"/>
    <property type="project" value="InterPro"/>
</dbReference>
<dbReference type="Gene3D" id="1.10.10.60">
    <property type="entry name" value="Homeodomain-like"/>
    <property type="match status" value="1"/>
</dbReference>
<name>A0A378SEJ6_9MYCO</name>
<protein>
    <submittedName>
        <fullName evidence="7">TetR family transcriptional regulator</fullName>
    </submittedName>
</protein>
<evidence type="ECO:0000256" key="4">
    <source>
        <dbReference type="PROSITE-ProRule" id="PRU00335"/>
    </source>
</evidence>
<dbReference type="PANTHER" id="PTHR30055">
    <property type="entry name" value="HTH-TYPE TRANSCRIPTIONAL REGULATOR RUTR"/>
    <property type="match status" value="1"/>
</dbReference>
<dbReference type="InterPro" id="IPR001647">
    <property type="entry name" value="HTH_TetR"/>
</dbReference>
<dbReference type="PROSITE" id="PS50977">
    <property type="entry name" value="HTH_TETR_2"/>
    <property type="match status" value="1"/>
</dbReference>
<reference evidence="7 8" key="1">
    <citation type="submission" date="2018-06" db="EMBL/GenBank/DDBJ databases">
        <authorList>
            <consortium name="Pathogen Informatics"/>
            <person name="Doyle S."/>
        </authorList>
    </citation>
    <scope>NUCLEOTIDE SEQUENCE [LARGE SCALE GENOMIC DNA]</scope>
    <source>
        <strain evidence="7 8">NCTC10742</strain>
    </source>
</reference>
<dbReference type="Proteomes" id="UP000254291">
    <property type="component" value="Unassembled WGS sequence"/>
</dbReference>
<evidence type="ECO:0000256" key="3">
    <source>
        <dbReference type="ARBA" id="ARBA00023163"/>
    </source>
</evidence>
<dbReference type="InterPro" id="IPR050109">
    <property type="entry name" value="HTH-type_TetR-like_transc_reg"/>
</dbReference>